<protein>
    <submittedName>
        <fullName evidence="1">Uncharacterized protein</fullName>
    </submittedName>
</protein>
<accession>A0A5E8BCH7</accession>
<reference evidence="1 2" key="1">
    <citation type="submission" date="2019-09" db="EMBL/GenBank/DDBJ databases">
        <authorList>
            <person name="Brejova B."/>
        </authorList>
    </citation>
    <scope>NUCLEOTIDE SEQUENCE [LARGE SCALE GENOMIC DNA]</scope>
</reference>
<proteinExistence type="predicted"/>
<dbReference type="AlphaFoldDB" id="A0A5E8BCH7"/>
<keyword evidence="2" id="KW-1185">Reference proteome</keyword>
<dbReference type="GeneID" id="43580389"/>
<evidence type="ECO:0000313" key="1">
    <source>
        <dbReference type="EMBL" id="VVT47151.1"/>
    </source>
</evidence>
<dbReference type="EMBL" id="CABVLU010000001">
    <property type="protein sequence ID" value="VVT47151.1"/>
    <property type="molecule type" value="Genomic_DNA"/>
</dbReference>
<dbReference type="RefSeq" id="XP_031852180.1">
    <property type="nucleotide sequence ID" value="XM_031996289.1"/>
</dbReference>
<evidence type="ECO:0000313" key="2">
    <source>
        <dbReference type="Proteomes" id="UP000398389"/>
    </source>
</evidence>
<organism evidence="1 2">
    <name type="scientific">Magnusiomyces paraingens</name>
    <dbReference type="NCBI Taxonomy" id="2606893"/>
    <lineage>
        <taxon>Eukaryota</taxon>
        <taxon>Fungi</taxon>
        <taxon>Dikarya</taxon>
        <taxon>Ascomycota</taxon>
        <taxon>Saccharomycotina</taxon>
        <taxon>Dipodascomycetes</taxon>
        <taxon>Dipodascales</taxon>
        <taxon>Dipodascaceae</taxon>
        <taxon>Magnusiomyces</taxon>
    </lineage>
</organism>
<gene>
    <name evidence="1" type="ORF">SAPINGB_P001568</name>
</gene>
<sequence>MIEDIVEIDSLGLGILYKFAVVKEFQIGVVMPRNYKLQFFGSTDGSGYSIVGYYIDNKGFVREPLKNFSSLSRVIKFRDVICPVWTINDGELLTFVDPSFLEEYKRSDGTIARIKEYDDEEDFNHDCKQYMNI</sequence>
<name>A0A5E8BCH7_9ASCO</name>
<dbReference type="Proteomes" id="UP000398389">
    <property type="component" value="Unassembled WGS sequence"/>
</dbReference>